<organism evidence="2 3">
    <name type="scientific">Acrobeloides nanus</name>
    <dbReference type="NCBI Taxonomy" id="290746"/>
    <lineage>
        <taxon>Eukaryota</taxon>
        <taxon>Metazoa</taxon>
        <taxon>Ecdysozoa</taxon>
        <taxon>Nematoda</taxon>
        <taxon>Chromadorea</taxon>
        <taxon>Rhabditida</taxon>
        <taxon>Tylenchina</taxon>
        <taxon>Cephalobomorpha</taxon>
        <taxon>Cephaloboidea</taxon>
        <taxon>Cephalobidae</taxon>
        <taxon>Acrobeloides</taxon>
    </lineage>
</organism>
<evidence type="ECO:0000313" key="3">
    <source>
        <dbReference type="WBParaSite" id="ACRNAN_scaffold10054.g17978.t1"/>
    </source>
</evidence>
<dbReference type="Proteomes" id="UP000887540">
    <property type="component" value="Unplaced"/>
</dbReference>
<evidence type="ECO:0000313" key="2">
    <source>
        <dbReference type="Proteomes" id="UP000887540"/>
    </source>
</evidence>
<name>A0A914CEH5_9BILA</name>
<dbReference type="WBParaSite" id="ACRNAN_scaffold10054.g17978.t1">
    <property type="protein sequence ID" value="ACRNAN_scaffold10054.g17978.t1"/>
    <property type="gene ID" value="ACRNAN_scaffold10054.g17978"/>
</dbReference>
<proteinExistence type="predicted"/>
<protein>
    <submittedName>
        <fullName evidence="3">Uncharacterized protein</fullName>
    </submittedName>
</protein>
<sequence>MEGCYPPNDPNFDLDARRKAAQAPNYMPELELDAGRRVYIPTYRLDEEAHSGQERQDGHNPSLGPDYFGRRTGLPGEEELRGGQLNQEELQSHFENHIQDKVGQSYAFVRDDQQT</sequence>
<dbReference type="AlphaFoldDB" id="A0A914CEH5"/>
<feature type="region of interest" description="Disordered" evidence="1">
    <location>
        <begin position="45"/>
        <end position="78"/>
    </location>
</feature>
<keyword evidence="2" id="KW-1185">Reference proteome</keyword>
<reference evidence="3" key="1">
    <citation type="submission" date="2022-11" db="UniProtKB">
        <authorList>
            <consortium name="WormBaseParasite"/>
        </authorList>
    </citation>
    <scope>IDENTIFICATION</scope>
</reference>
<evidence type="ECO:0000256" key="1">
    <source>
        <dbReference type="SAM" id="MobiDB-lite"/>
    </source>
</evidence>
<feature type="compositionally biased region" description="Basic and acidic residues" evidence="1">
    <location>
        <begin position="45"/>
        <end position="58"/>
    </location>
</feature>
<accession>A0A914CEH5</accession>